<evidence type="ECO:0000313" key="2">
    <source>
        <dbReference type="Proteomes" id="UP000190814"/>
    </source>
</evidence>
<sequence length="420" mass="48700">MNKYLSRAIKVVASLLIFTIIFNYLFGVRGVMKMATDVTNVPYYNTFYDLPKNTVDGIVLGNSVAHRGWSDVTAWNESGMTVYSLATESQPIPLTKYIIEEALKTQDLKFVVIELHGMRGNMFYYPSETFLRRITDIMPMSKNKVETSKAAYEYYNKIADYRENVLKRGASVEIDEASLYLPFLKYHSRWQDLEREDFIDCTSDTMSTYSAEHMCEIADVEPLPNDDKFGYTEEASGLGDYQVEAFADLLDYLKKKDLQAIFVSFPSKLSKIEQTQINQSIKMINEYDYDKFSVCNMNTEDVFKGTNEGLNKELQIDWKKDFYGKDHVNSIGNQKTTKYLMNFIKKQVDVKDKRGDKKYVAWDNAYAKYKKLMDKGWEKAKTLKPLASWQKVGGWTEESWSKFKEDVLSDKKAKKNSKKK</sequence>
<gene>
    <name evidence="1" type="ORF">SAMN02745111_00667</name>
</gene>
<evidence type="ECO:0000313" key="1">
    <source>
        <dbReference type="EMBL" id="SKA62654.1"/>
    </source>
</evidence>
<accession>A0A1T4VCF9</accession>
<reference evidence="1 2" key="1">
    <citation type="submission" date="2017-02" db="EMBL/GenBank/DDBJ databases">
        <authorList>
            <person name="Peterson S.W."/>
        </authorList>
    </citation>
    <scope>NUCLEOTIDE SEQUENCE [LARGE SCALE GENOMIC DNA]</scope>
    <source>
        <strain evidence="1 2">ATCC 35992</strain>
    </source>
</reference>
<keyword evidence="2" id="KW-1185">Reference proteome</keyword>
<dbReference type="OrthoDB" id="9796702at2"/>
<dbReference type="Proteomes" id="UP000190814">
    <property type="component" value="Unassembled WGS sequence"/>
</dbReference>
<organism evidence="1 2">
    <name type="scientific">Eubacterium uniforme</name>
    <dbReference type="NCBI Taxonomy" id="39495"/>
    <lineage>
        <taxon>Bacteria</taxon>
        <taxon>Bacillati</taxon>
        <taxon>Bacillota</taxon>
        <taxon>Clostridia</taxon>
        <taxon>Eubacteriales</taxon>
        <taxon>Eubacteriaceae</taxon>
        <taxon>Eubacterium</taxon>
    </lineage>
</organism>
<protein>
    <submittedName>
        <fullName evidence="1">Uncharacterized protein</fullName>
    </submittedName>
</protein>
<dbReference type="RefSeq" id="WP_078765556.1">
    <property type="nucleotide sequence ID" value="NZ_FUXZ01000004.1"/>
</dbReference>
<name>A0A1T4VCF9_9FIRM</name>
<dbReference type="AlphaFoldDB" id="A0A1T4VCF9"/>
<dbReference type="STRING" id="39495.SAMN02745111_00667"/>
<proteinExistence type="predicted"/>
<dbReference type="EMBL" id="FUXZ01000004">
    <property type="protein sequence ID" value="SKA62654.1"/>
    <property type="molecule type" value="Genomic_DNA"/>
</dbReference>